<dbReference type="EMBL" id="CP003009">
    <property type="protein sequence ID" value="AEO62304.1"/>
    <property type="molecule type" value="Genomic_DNA"/>
</dbReference>
<evidence type="ECO:0000256" key="1">
    <source>
        <dbReference type="SAM" id="MobiDB-lite"/>
    </source>
</evidence>
<evidence type="ECO:0000313" key="3">
    <source>
        <dbReference type="Proteomes" id="UP000008181"/>
    </source>
</evidence>
<reference evidence="2 3" key="1">
    <citation type="journal article" date="2011" name="Nat. Biotechnol.">
        <title>Comparative genomic analysis of the thermophilic biomass-degrading fungi Myceliophthora thermophila and Thielavia terrestris.</title>
        <authorList>
            <person name="Berka R.M."/>
            <person name="Grigoriev I.V."/>
            <person name="Otillar R."/>
            <person name="Salamov A."/>
            <person name="Grimwood J."/>
            <person name="Reid I."/>
            <person name="Ishmael N."/>
            <person name="John T."/>
            <person name="Darmond C."/>
            <person name="Moisan M.-C."/>
            <person name="Henrissat B."/>
            <person name="Coutinho P.M."/>
            <person name="Lombard V."/>
            <person name="Natvig D.O."/>
            <person name="Lindquist E."/>
            <person name="Schmutz J."/>
            <person name="Lucas S."/>
            <person name="Harris P."/>
            <person name="Powlowski J."/>
            <person name="Bellemare A."/>
            <person name="Taylor D."/>
            <person name="Butler G."/>
            <person name="de Vries R.P."/>
            <person name="Allijn I.E."/>
            <person name="van den Brink J."/>
            <person name="Ushinsky S."/>
            <person name="Storms R."/>
            <person name="Powell A.J."/>
            <person name="Paulsen I.T."/>
            <person name="Elbourne L.D.H."/>
            <person name="Baker S.E."/>
            <person name="Magnuson J."/>
            <person name="LaBoissiere S."/>
            <person name="Clutterbuck A.J."/>
            <person name="Martinez D."/>
            <person name="Wogulis M."/>
            <person name="de Leon A.L."/>
            <person name="Rey M.W."/>
            <person name="Tsang A."/>
        </authorList>
    </citation>
    <scope>NUCLEOTIDE SEQUENCE [LARGE SCALE GENOMIC DNA]</scope>
    <source>
        <strain evidence="3">ATCC 38088 / NRRL 8126</strain>
    </source>
</reference>
<protein>
    <submittedName>
        <fullName evidence="2">Uncharacterized protein</fullName>
    </submittedName>
</protein>
<dbReference type="KEGG" id="ttt:THITE_112145"/>
<name>G2QX83_THETT</name>
<gene>
    <name evidence="2" type="ORF">THITE_112145</name>
</gene>
<organism evidence="2 3">
    <name type="scientific">Thermothielavioides terrestris (strain ATCC 38088 / NRRL 8126)</name>
    <name type="common">Thielavia terrestris</name>
    <dbReference type="NCBI Taxonomy" id="578455"/>
    <lineage>
        <taxon>Eukaryota</taxon>
        <taxon>Fungi</taxon>
        <taxon>Dikarya</taxon>
        <taxon>Ascomycota</taxon>
        <taxon>Pezizomycotina</taxon>
        <taxon>Sordariomycetes</taxon>
        <taxon>Sordariomycetidae</taxon>
        <taxon>Sordariales</taxon>
        <taxon>Chaetomiaceae</taxon>
        <taxon>Thermothielavioides</taxon>
        <taxon>Thermothielavioides terrestris</taxon>
    </lineage>
</organism>
<evidence type="ECO:0000313" key="2">
    <source>
        <dbReference type="EMBL" id="AEO62304.1"/>
    </source>
</evidence>
<keyword evidence="3" id="KW-1185">Reference proteome</keyword>
<accession>G2QX83</accession>
<sequence>MSFPEHPQPGSLAAFPTSFESSAHARPPGLSAAESSSQDEFRVFRPGCGAWRTDYRLIHHVPDRSGVSQSDGPGGKPPAIMSPPMVGNCGHIDHHWARYGESLRFSTILLQFDKDMDRVNCTSLMSFVKNGFILPSSPRELNRCHPALLSAKAVVLSKLGDAVLPPLAPNQDRHPSTVSSLGDASISIPGTQDLAGS</sequence>
<dbReference type="GeneID" id="11521287"/>
<feature type="region of interest" description="Disordered" evidence="1">
    <location>
        <begin position="166"/>
        <end position="197"/>
    </location>
</feature>
<dbReference type="Proteomes" id="UP000008181">
    <property type="component" value="Chromosome 1"/>
</dbReference>
<dbReference type="AlphaFoldDB" id="G2QX83"/>
<dbReference type="HOGENOM" id="CLU_1385036_0_0_1"/>
<dbReference type="RefSeq" id="XP_003648640.1">
    <property type="nucleotide sequence ID" value="XM_003648592.1"/>
</dbReference>
<proteinExistence type="predicted"/>